<dbReference type="InterPro" id="IPR046217">
    <property type="entry name" value="DUF6250"/>
</dbReference>
<evidence type="ECO:0000313" key="3">
    <source>
        <dbReference type="Proteomes" id="UP001324993"/>
    </source>
</evidence>
<reference evidence="2 3" key="1">
    <citation type="submission" date="2023-11" db="EMBL/GenBank/DDBJ databases">
        <title>Coraliomargarita sp. nov., isolated from marine algae.</title>
        <authorList>
            <person name="Lee J.K."/>
            <person name="Baek J.H."/>
            <person name="Kim J.M."/>
            <person name="Choi D.G."/>
            <person name="Jeon C.O."/>
        </authorList>
    </citation>
    <scope>NUCLEOTIDE SEQUENCE [LARGE SCALE GENOMIC DNA]</scope>
    <source>
        <strain evidence="2 3">J2-16</strain>
    </source>
</reference>
<gene>
    <name evidence="2" type="ORF">SH580_12045</name>
</gene>
<name>A0ABZ0RG20_9BACT</name>
<evidence type="ECO:0000313" key="2">
    <source>
        <dbReference type="EMBL" id="WPJ94164.1"/>
    </source>
</evidence>
<dbReference type="EMBL" id="CP138858">
    <property type="protein sequence ID" value="WPJ94164.1"/>
    <property type="molecule type" value="Genomic_DNA"/>
</dbReference>
<dbReference type="Gene3D" id="2.60.120.200">
    <property type="match status" value="1"/>
</dbReference>
<organism evidence="2 3">
    <name type="scientific">Coraliomargarita algicola</name>
    <dbReference type="NCBI Taxonomy" id="3092156"/>
    <lineage>
        <taxon>Bacteria</taxon>
        <taxon>Pseudomonadati</taxon>
        <taxon>Verrucomicrobiota</taxon>
        <taxon>Opitutia</taxon>
        <taxon>Puniceicoccales</taxon>
        <taxon>Coraliomargaritaceae</taxon>
        <taxon>Coraliomargarita</taxon>
    </lineage>
</organism>
<evidence type="ECO:0000259" key="1">
    <source>
        <dbReference type="Pfam" id="PF19763"/>
    </source>
</evidence>
<proteinExistence type="predicted"/>
<feature type="domain" description="DUF6250" evidence="1">
    <location>
        <begin position="72"/>
        <end position="219"/>
    </location>
</feature>
<keyword evidence="3" id="KW-1185">Reference proteome</keyword>
<dbReference type="RefSeq" id="WP_319831109.1">
    <property type="nucleotide sequence ID" value="NZ_CP138858.1"/>
</dbReference>
<dbReference type="Proteomes" id="UP001324993">
    <property type="component" value="Chromosome"/>
</dbReference>
<accession>A0ABZ0RG20</accession>
<sequence length="273" mass="31011">MSYAKNDSQPLQSVEPVVVGYGVDAFTIGELLYETDFKNSQEWEVQIQASDSPMEPRVVFDQGMLDIYMPVRGSTVWLKHKFEGPIAIVYQVRCPEDTLSFPEVQARDINNFWHASDPEVADGLFDASRYDGAFRSYHKLHGYYASTGGGGATGNQTTRFRRYPRQDVKGNDVQHIALNDRDGQADYLISPGKWHTVQLVAAEGIVQYLMDGRVFYEMKPGDLVSLERGTDPVIEKAYTLDQFPAHTAGYFGFRLVRSHHQYTDFKVYRLNAK</sequence>
<protein>
    <submittedName>
        <fullName evidence="2">DUF6250 domain-containing protein</fullName>
    </submittedName>
</protein>
<dbReference type="Pfam" id="PF19763">
    <property type="entry name" value="DUF6250"/>
    <property type="match status" value="1"/>
</dbReference>